<dbReference type="PANTHER" id="PTHR43549">
    <property type="entry name" value="MULTIDRUG RESISTANCE PROTEIN YPNP-RELATED"/>
    <property type="match status" value="1"/>
</dbReference>
<keyword evidence="4 7" id="KW-0812">Transmembrane</keyword>
<evidence type="ECO:0000256" key="5">
    <source>
        <dbReference type="ARBA" id="ARBA00022989"/>
    </source>
</evidence>
<evidence type="ECO:0000313" key="9">
    <source>
        <dbReference type="Proteomes" id="UP000469325"/>
    </source>
</evidence>
<dbReference type="AlphaFoldDB" id="A0A6N7XQV9"/>
<dbReference type="InterPro" id="IPR052031">
    <property type="entry name" value="Membrane_Transporter-Flippase"/>
</dbReference>
<feature type="transmembrane region" description="Helical" evidence="7">
    <location>
        <begin position="156"/>
        <end position="178"/>
    </location>
</feature>
<feature type="transmembrane region" description="Helical" evidence="7">
    <location>
        <begin position="335"/>
        <end position="356"/>
    </location>
</feature>
<dbReference type="GO" id="GO:0015297">
    <property type="term" value="F:antiporter activity"/>
    <property type="evidence" value="ECO:0007669"/>
    <property type="project" value="InterPro"/>
</dbReference>
<feature type="transmembrane region" description="Helical" evidence="7">
    <location>
        <begin position="217"/>
        <end position="236"/>
    </location>
</feature>
<dbReference type="Proteomes" id="UP000469325">
    <property type="component" value="Unassembled WGS sequence"/>
</dbReference>
<feature type="transmembrane region" description="Helical" evidence="7">
    <location>
        <begin position="119"/>
        <end position="144"/>
    </location>
</feature>
<evidence type="ECO:0000256" key="4">
    <source>
        <dbReference type="ARBA" id="ARBA00022692"/>
    </source>
</evidence>
<keyword evidence="2" id="KW-0813">Transport</keyword>
<comment type="caution">
    <text evidence="8">The sequence shown here is derived from an EMBL/GenBank/DDBJ whole genome shotgun (WGS) entry which is preliminary data.</text>
</comment>
<feature type="transmembrane region" description="Helical" evidence="7">
    <location>
        <begin position="440"/>
        <end position="459"/>
    </location>
</feature>
<evidence type="ECO:0000256" key="1">
    <source>
        <dbReference type="ARBA" id="ARBA00004651"/>
    </source>
</evidence>
<keyword evidence="9" id="KW-1185">Reference proteome</keyword>
<dbReference type="GO" id="GO:0005886">
    <property type="term" value="C:plasma membrane"/>
    <property type="evidence" value="ECO:0007669"/>
    <property type="project" value="UniProtKB-SubCell"/>
</dbReference>
<dbReference type="Pfam" id="PF01554">
    <property type="entry name" value="MatE"/>
    <property type="match status" value="2"/>
</dbReference>
<evidence type="ECO:0000313" key="8">
    <source>
        <dbReference type="EMBL" id="MST72475.1"/>
    </source>
</evidence>
<organism evidence="8 9">
    <name type="scientific">Olsenella porci</name>
    <dbReference type="NCBI Taxonomy" id="2652279"/>
    <lineage>
        <taxon>Bacteria</taxon>
        <taxon>Bacillati</taxon>
        <taxon>Actinomycetota</taxon>
        <taxon>Coriobacteriia</taxon>
        <taxon>Coriobacteriales</taxon>
        <taxon>Atopobiaceae</taxon>
        <taxon>Olsenella</taxon>
    </lineage>
</organism>
<keyword evidence="5 7" id="KW-1133">Transmembrane helix</keyword>
<accession>A0A6N7XQV9</accession>
<dbReference type="GO" id="GO:0042910">
    <property type="term" value="F:xenobiotic transmembrane transporter activity"/>
    <property type="evidence" value="ECO:0007669"/>
    <property type="project" value="InterPro"/>
</dbReference>
<feature type="transmembrane region" description="Helical" evidence="7">
    <location>
        <begin position="190"/>
        <end position="211"/>
    </location>
</feature>
<dbReference type="PANTHER" id="PTHR43549:SF3">
    <property type="entry name" value="MULTIDRUG RESISTANCE PROTEIN YPNP-RELATED"/>
    <property type="match status" value="1"/>
</dbReference>
<proteinExistence type="predicted"/>
<dbReference type="PIRSF" id="PIRSF006603">
    <property type="entry name" value="DinF"/>
    <property type="match status" value="1"/>
</dbReference>
<name>A0A6N7XQV9_9ACTN</name>
<feature type="transmembrane region" description="Helical" evidence="7">
    <location>
        <begin position="407"/>
        <end position="428"/>
    </location>
</feature>
<evidence type="ECO:0000256" key="7">
    <source>
        <dbReference type="SAM" id="Phobius"/>
    </source>
</evidence>
<dbReference type="NCBIfam" id="TIGR00797">
    <property type="entry name" value="matE"/>
    <property type="match status" value="1"/>
</dbReference>
<dbReference type="CDD" id="cd13138">
    <property type="entry name" value="MATE_yoeA_like"/>
    <property type="match status" value="1"/>
</dbReference>
<feature type="transmembrane region" description="Helical" evidence="7">
    <location>
        <begin position="84"/>
        <end position="107"/>
    </location>
</feature>
<protein>
    <submittedName>
        <fullName evidence="8">MATE family efflux transporter</fullName>
    </submittedName>
</protein>
<dbReference type="EMBL" id="VUNC01000003">
    <property type="protein sequence ID" value="MST72475.1"/>
    <property type="molecule type" value="Genomic_DNA"/>
</dbReference>
<keyword evidence="3" id="KW-1003">Cell membrane</keyword>
<keyword evidence="6 7" id="KW-0472">Membrane</keyword>
<feature type="transmembrane region" description="Helical" evidence="7">
    <location>
        <begin position="376"/>
        <end position="395"/>
    </location>
</feature>
<sequence>MGPPANAGGPVFGRSVLTRQHHEIQFLSGNLWTNVLRFAIPVALTSILEQLSSLIDTVMIGRLMGPEGTVGMAAVGANTQLTSLIIVLFVGISLGTNVTVASALGAGDHEAASRAAHTSILMALAGLAVIALGELVAQPVLVLLQVPPETLPDAVLFLRVFLLGMPSVLLYNFEAAILRADGDAQFPMQALCLSAVMNVVLDLLFIGVFGWGVVGSAIATDLCYTTIAVLLFVRLLRLDSPVRIDPHRLHVDRKSLRTIVQIGLPAGIQSAVFSIANIVIQGAINSLGTEVMAASSAGMNIEFVCYSLLNSFSQACTTFVGQNHGARNLDRCKRVLAVCAAEGAVATALLILFAVFLGRQVLGLINPDPAVVKYGYMRLCTIFPAYAFSMFYEVISGYLRGFGMSTPPALTTMIVICGLRFFWIAVVFPASHTFQTIMNIYPISLGLNCVCLIALLLILHPVRTLTKKRVQGA</sequence>
<dbReference type="InterPro" id="IPR002528">
    <property type="entry name" value="MATE_fam"/>
</dbReference>
<comment type="subcellular location">
    <subcellularLocation>
        <location evidence="1">Cell membrane</location>
        <topology evidence="1">Multi-pass membrane protein</topology>
    </subcellularLocation>
</comment>
<evidence type="ECO:0000256" key="3">
    <source>
        <dbReference type="ARBA" id="ARBA00022475"/>
    </source>
</evidence>
<evidence type="ECO:0000256" key="6">
    <source>
        <dbReference type="ARBA" id="ARBA00023136"/>
    </source>
</evidence>
<gene>
    <name evidence="8" type="ORF">FYJ68_05055</name>
</gene>
<dbReference type="InterPro" id="IPR048279">
    <property type="entry name" value="MdtK-like"/>
</dbReference>
<evidence type="ECO:0000256" key="2">
    <source>
        <dbReference type="ARBA" id="ARBA00022448"/>
    </source>
</evidence>
<reference evidence="8 9" key="1">
    <citation type="submission" date="2019-08" db="EMBL/GenBank/DDBJ databases">
        <title>In-depth cultivation of the pig gut microbiome towards novel bacterial diversity and tailored functional studies.</title>
        <authorList>
            <person name="Wylensek D."/>
            <person name="Hitch T.C.A."/>
            <person name="Clavel T."/>
        </authorList>
    </citation>
    <scope>NUCLEOTIDE SEQUENCE [LARGE SCALE GENOMIC DNA]</scope>
    <source>
        <strain evidence="8 9">CA-Schmier-601-WT-1</strain>
    </source>
</reference>